<gene>
    <name evidence="2" type="ORF">CRG98_006002</name>
</gene>
<feature type="compositionally biased region" description="Polar residues" evidence="1">
    <location>
        <begin position="11"/>
        <end position="28"/>
    </location>
</feature>
<comment type="caution">
    <text evidence="2">The sequence shown here is derived from an EMBL/GenBank/DDBJ whole genome shotgun (WGS) entry which is preliminary data.</text>
</comment>
<accession>A0A2I0KYS6</accession>
<feature type="compositionally biased region" description="Basic and acidic residues" evidence="1">
    <location>
        <begin position="1"/>
        <end position="10"/>
    </location>
</feature>
<feature type="region of interest" description="Disordered" evidence="1">
    <location>
        <begin position="1"/>
        <end position="47"/>
    </location>
</feature>
<dbReference type="EMBL" id="PGOL01000269">
    <property type="protein sequence ID" value="PKI73628.1"/>
    <property type="molecule type" value="Genomic_DNA"/>
</dbReference>
<keyword evidence="3" id="KW-1185">Reference proteome</keyword>
<reference evidence="2 3" key="1">
    <citation type="submission" date="2017-11" db="EMBL/GenBank/DDBJ databases">
        <title>De-novo sequencing of pomegranate (Punica granatum L.) genome.</title>
        <authorList>
            <person name="Akparov Z."/>
            <person name="Amiraslanov A."/>
            <person name="Hajiyeva S."/>
            <person name="Abbasov M."/>
            <person name="Kaur K."/>
            <person name="Hamwieh A."/>
            <person name="Solovyev V."/>
            <person name="Salamov A."/>
            <person name="Braich B."/>
            <person name="Kosarev P."/>
            <person name="Mahmoud A."/>
            <person name="Hajiyev E."/>
            <person name="Babayeva S."/>
            <person name="Izzatullayeva V."/>
            <person name="Mammadov A."/>
            <person name="Mammadov A."/>
            <person name="Sharifova S."/>
            <person name="Ojaghi J."/>
            <person name="Eynullazada K."/>
            <person name="Bayramov B."/>
            <person name="Abdulazimova A."/>
            <person name="Shahmuradov I."/>
        </authorList>
    </citation>
    <scope>NUCLEOTIDE SEQUENCE [LARGE SCALE GENOMIC DNA]</scope>
    <source>
        <strain evidence="3">cv. AG2017</strain>
        <tissue evidence="2">Leaf</tissue>
    </source>
</reference>
<name>A0A2I0KYS6_PUNGR</name>
<proteinExistence type="predicted"/>
<dbReference type="AlphaFoldDB" id="A0A2I0KYS6"/>
<protein>
    <submittedName>
        <fullName evidence="2">Uncharacterized protein</fullName>
    </submittedName>
</protein>
<sequence>MDKTREESHYGETTTHVRSGSVLSTGNKSMKIPQIEAEPSERSRNLNGYRDLEGTSCSDNGLHCMSWEICSSTLPCELEEMESELIFSTQLDANAAPQIALASSISRARSNPWRFTAFPRQPSASSVTALSRGVARDLLFRRVSGTCRGGRRTIVLVRRGGLWRRVGTTRMKPAREGGRCDRTVKSEWPIPRRFWGRRILKSRRREQPDRTVGNGREFFNF</sequence>
<organism evidence="2 3">
    <name type="scientific">Punica granatum</name>
    <name type="common">Pomegranate</name>
    <dbReference type="NCBI Taxonomy" id="22663"/>
    <lineage>
        <taxon>Eukaryota</taxon>
        <taxon>Viridiplantae</taxon>
        <taxon>Streptophyta</taxon>
        <taxon>Embryophyta</taxon>
        <taxon>Tracheophyta</taxon>
        <taxon>Spermatophyta</taxon>
        <taxon>Magnoliopsida</taxon>
        <taxon>eudicotyledons</taxon>
        <taxon>Gunneridae</taxon>
        <taxon>Pentapetalae</taxon>
        <taxon>rosids</taxon>
        <taxon>malvids</taxon>
        <taxon>Myrtales</taxon>
        <taxon>Lythraceae</taxon>
        <taxon>Punica</taxon>
    </lineage>
</organism>
<dbReference type="Proteomes" id="UP000233551">
    <property type="component" value="Unassembled WGS sequence"/>
</dbReference>
<evidence type="ECO:0000313" key="3">
    <source>
        <dbReference type="Proteomes" id="UP000233551"/>
    </source>
</evidence>
<evidence type="ECO:0000256" key="1">
    <source>
        <dbReference type="SAM" id="MobiDB-lite"/>
    </source>
</evidence>
<evidence type="ECO:0000313" key="2">
    <source>
        <dbReference type="EMBL" id="PKI73628.1"/>
    </source>
</evidence>